<dbReference type="Gene3D" id="2.20.130.10">
    <property type="entry name" value="CAC2371-like domains"/>
    <property type="match status" value="1"/>
</dbReference>
<name>A0A0S8FN91_UNCW3</name>
<dbReference type="GO" id="GO:0008168">
    <property type="term" value="F:methyltransferase activity"/>
    <property type="evidence" value="ECO:0007669"/>
    <property type="project" value="UniProtKB-KW"/>
</dbReference>
<proteinExistence type="predicted"/>
<gene>
    <name evidence="4" type="ORF">AMJ83_11515</name>
</gene>
<sequence>MYTALASWWPLVSSPDDYKEEAGIFSDILMDNCNPCKSVLELGSGGGNNASHMKKNFHMTLVDISPGMLEVSRKLNPDCEHIRGDMRSVRLDRAFDAVFIHDAVMYLTTRQDLQRAFHTAYVHLRKNGCILVVPDFLKETFKPTTEHHGHDLGRKGIRYLEWRFDPDPRDTTCECHFAFLIRYRKGKVRITYDRHIMGIFPKATWTKLLRQAGFKIKIIPINHSELEPNSYFALLGKK</sequence>
<dbReference type="EMBL" id="LJUJ01000050">
    <property type="protein sequence ID" value="KPK62175.1"/>
    <property type="molecule type" value="Genomic_DNA"/>
</dbReference>
<evidence type="ECO:0000259" key="3">
    <source>
        <dbReference type="Pfam" id="PF13649"/>
    </source>
</evidence>
<dbReference type="InterPro" id="IPR029063">
    <property type="entry name" value="SAM-dependent_MTases_sf"/>
</dbReference>
<dbReference type="PANTHER" id="PTHR43861:SF1">
    <property type="entry name" value="TRANS-ACONITATE 2-METHYLTRANSFERASE"/>
    <property type="match status" value="1"/>
</dbReference>
<dbReference type="PANTHER" id="PTHR43861">
    <property type="entry name" value="TRANS-ACONITATE 2-METHYLTRANSFERASE-RELATED"/>
    <property type="match status" value="1"/>
</dbReference>
<evidence type="ECO:0000313" key="5">
    <source>
        <dbReference type="Proteomes" id="UP000051373"/>
    </source>
</evidence>
<dbReference type="InterPro" id="IPR041698">
    <property type="entry name" value="Methyltransf_25"/>
</dbReference>
<evidence type="ECO:0000313" key="4">
    <source>
        <dbReference type="EMBL" id="KPK62175.1"/>
    </source>
</evidence>
<dbReference type="STRING" id="1703779.AMJ83_11515"/>
<evidence type="ECO:0000256" key="2">
    <source>
        <dbReference type="ARBA" id="ARBA00022679"/>
    </source>
</evidence>
<feature type="non-terminal residue" evidence="4">
    <location>
        <position position="238"/>
    </location>
</feature>
<dbReference type="Pfam" id="PF13649">
    <property type="entry name" value="Methyltransf_25"/>
    <property type="match status" value="1"/>
</dbReference>
<protein>
    <recommendedName>
        <fullName evidence="3">Methyltransferase domain-containing protein</fullName>
    </recommendedName>
</protein>
<organism evidence="4 5">
    <name type="scientific">candidate division WOR_3 bacterium SM23_42</name>
    <dbReference type="NCBI Taxonomy" id="1703779"/>
    <lineage>
        <taxon>Bacteria</taxon>
        <taxon>Bacteria division WOR-3</taxon>
    </lineage>
</organism>
<reference evidence="4 5" key="1">
    <citation type="journal article" date="2015" name="Microbiome">
        <title>Genomic resolution of linkages in carbon, nitrogen, and sulfur cycling among widespread estuary sediment bacteria.</title>
        <authorList>
            <person name="Baker B.J."/>
            <person name="Lazar C.S."/>
            <person name="Teske A.P."/>
            <person name="Dick G.J."/>
        </authorList>
    </citation>
    <scope>NUCLEOTIDE SEQUENCE [LARGE SCALE GENOMIC DNA]</scope>
    <source>
        <strain evidence="4">SM23_42</strain>
    </source>
</reference>
<feature type="domain" description="Methyltransferase" evidence="3">
    <location>
        <begin position="39"/>
        <end position="128"/>
    </location>
</feature>
<evidence type="ECO:0000256" key="1">
    <source>
        <dbReference type="ARBA" id="ARBA00022603"/>
    </source>
</evidence>
<accession>A0A0S8FN91</accession>
<comment type="caution">
    <text evidence="4">The sequence shown here is derived from an EMBL/GenBank/DDBJ whole genome shotgun (WGS) entry which is preliminary data.</text>
</comment>
<dbReference type="SUPFAM" id="SSF53335">
    <property type="entry name" value="S-adenosyl-L-methionine-dependent methyltransferases"/>
    <property type="match status" value="1"/>
</dbReference>
<keyword evidence="2" id="KW-0808">Transferase</keyword>
<keyword evidence="1" id="KW-0489">Methyltransferase</keyword>
<dbReference type="GO" id="GO:0032259">
    <property type="term" value="P:methylation"/>
    <property type="evidence" value="ECO:0007669"/>
    <property type="project" value="UniProtKB-KW"/>
</dbReference>
<dbReference type="CDD" id="cd02440">
    <property type="entry name" value="AdoMet_MTases"/>
    <property type="match status" value="1"/>
</dbReference>
<dbReference type="Gene3D" id="3.40.50.150">
    <property type="entry name" value="Vaccinia Virus protein VP39"/>
    <property type="match status" value="1"/>
</dbReference>
<dbReference type="Proteomes" id="UP000051373">
    <property type="component" value="Unassembled WGS sequence"/>
</dbReference>
<dbReference type="AlphaFoldDB" id="A0A0S8FN91"/>